<sequence>MSKEASNLKDNSLYFLFSVFKYGLIISSSLFTPITLEALIEPNNVYRTFYCIHVQIPASR</sequence>
<dbReference type="AlphaFoldDB" id="A0A9P8UF02"/>
<keyword evidence="3" id="KW-1185">Reference proteome</keyword>
<evidence type="ECO:0000313" key="2">
    <source>
        <dbReference type="EMBL" id="KAH6648752.1"/>
    </source>
</evidence>
<keyword evidence="1" id="KW-0472">Membrane</keyword>
<feature type="transmembrane region" description="Helical" evidence="1">
    <location>
        <begin position="12"/>
        <end position="36"/>
    </location>
</feature>
<keyword evidence="1" id="KW-1133">Transmembrane helix</keyword>
<evidence type="ECO:0000313" key="3">
    <source>
        <dbReference type="Proteomes" id="UP000758603"/>
    </source>
</evidence>
<dbReference type="RefSeq" id="XP_045955259.1">
    <property type="nucleotide sequence ID" value="XM_046096490.1"/>
</dbReference>
<comment type="caution">
    <text evidence="2">The sequence shown here is derived from an EMBL/GenBank/DDBJ whole genome shotgun (WGS) entry which is preliminary data.</text>
</comment>
<name>A0A9P8UF02_9PEZI</name>
<keyword evidence="1" id="KW-0812">Transmembrane</keyword>
<evidence type="ECO:0000256" key="1">
    <source>
        <dbReference type="SAM" id="Phobius"/>
    </source>
</evidence>
<dbReference type="Proteomes" id="UP000758603">
    <property type="component" value="Unassembled WGS sequence"/>
</dbReference>
<accession>A0A9P8UF02</accession>
<protein>
    <submittedName>
        <fullName evidence="2">Uncharacterized protein</fullName>
    </submittedName>
</protein>
<gene>
    <name evidence="2" type="ORF">BKA67DRAFT_371673</name>
</gene>
<dbReference type="GeneID" id="70125382"/>
<proteinExistence type="predicted"/>
<organism evidence="2 3">
    <name type="scientific">Truncatella angustata</name>
    <dbReference type="NCBI Taxonomy" id="152316"/>
    <lineage>
        <taxon>Eukaryota</taxon>
        <taxon>Fungi</taxon>
        <taxon>Dikarya</taxon>
        <taxon>Ascomycota</taxon>
        <taxon>Pezizomycotina</taxon>
        <taxon>Sordariomycetes</taxon>
        <taxon>Xylariomycetidae</taxon>
        <taxon>Amphisphaeriales</taxon>
        <taxon>Sporocadaceae</taxon>
        <taxon>Truncatella</taxon>
    </lineage>
</organism>
<dbReference type="EMBL" id="JAGPXC010000007">
    <property type="protein sequence ID" value="KAH6648752.1"/>
    <property type="molecule type" value="Genomic_DNA"/>
</dbReference>
<reference evidence="2" key="1">
    <citation type="journal article" date="2021" name="Nat. Commun.">
        <title>Genetic determinants of endophytism in the Arabidopsis root mycobiome.</title>
        <authorList>
            <person name="Mesny F."/>
            <person name="Miyauchi S."/>
            <person name="Thiergart T."/>
            <person name="Pickel B."/>
            <person name="Atanasova L."/>
            <person name="Karlsson M."/>
            <person name="Huettel B."/>
            <person name="Barry K.W."/>
            <person name="Haridas S."/>
            <person name="Chen C."/>
            <person name="Bauer D."/>
            <person name="Andreopoulos W."/>
            <person name="Pangilinan J."/>
            <person name="LaButti K."/>
            <person name="Riley R."/>
            <person name="Lipzen A."/>
            <person name="Clum A."/>
            <person name="Drula E."/>
            <person name="Henrissat B."/>
            <person name="Kohler A."/>
            <person name="Grigoriev I.V."/>
            <person name="Martin F.M."/>
            <person name="Hacquard S."/>
        </authorList>
    </citation>
    <scope>NUCLEOTIDE SEQUENCE</scope>
    <source>
        <strain evidence="2">MPI-SDFR-AT-0073</strain>
    </source>
</reference>